<reference evidence="1 2" key="1">
    <citation type="submission" date="2014-03" db="EMBL/GenBank/DDBJ databases">
        <title>Bradyrhizobium valentinum sp. nov., isolated from effective nodules of Lupinus mariae-josephae, a lupine endemic of basic-lime soils in Eastern Spain.</title>
        <authorList>
            <person name="Duran D."/>
            <person name="Rey L."/>
            <person name="Navarro A."/>
            <person name="Busquets A."/>
            <person name="Imperial J."/>
            <person name="Ruiz-Argueso T."/>
        </authorList>
    </citation>
    <scope>NUCLEOTIDE SEQUENCE [LARGE SCALE GENOMIC DNA]</scope>
    <source>
        <strain evidence="1 2">LmjM3</strain>
    </source>
</reference>
<accession>A0A0R3KFI4</accession>
<organism evidence="1 2">
    <name type="scientific">Bradyrhizobium valentinum</name>
    <dbReference type="NCBI Taxonomy" id="1518501"/>
    <lineage>
        <taxon>Bacteria</taxon>
        <taxon>Pseudomonadati</taxon>
        <taxon>Pseudomonadota</taxon>
        <taxon>Alphaproteobacteria</taxon>
        <taxon>Hyphomicrobiales</taxon>
        <taxon>Nitrobacteraceae</taxon>
        <taxon>Bradyrhizobium</taxon>
    </lineage>
</organism>
<sequence length="105" mass="11290">MGRPIGSVNKEKPFNDALRIALRGDPLRLRRIADKLATLAEEGDLGAIRELADRLDGKPAQVIDRRGAPIDELTDAQLHLIASGGLSVPQKASVLLIPPPAKVRD</sequence>
<name>A0A0R3KFI4_9BRAD</name>
<dbReference type="AlphaFoldDB" id="A0A0R3KFI4"/>
<dbReference type="OrthoDB" id="8236696at2"/>
<gene>
    <name evidence="1" type="ORF">CP49_12340</name>
</gene>
<dbReference type="EMBL" id="LLXX01000050">
    <property type="protein sequence ID" value="KRR10563.1"/>
    <property type="molecule type" value="Genomic_DNA"/>
</dbReference>
<protein>
    <submittedName>
        <fullName evidence="1">Uncharacterized protein</fullName>
    </submittedName>
</protein>
<dbReference type="Proteomes" id="UP000051913">
    <property type="component" value="Unassembled WGS sequence"/>
</dbReference>
<dbReference type="RefSeq" id="WP_057849906.1">
    <property type="nucleotide sequence ID" value="NZ_LLXX01000050.1"/>
</dbReference>
<proteinExistence type="predicted"/>
<evidence type="ECO:0000313" key="1">
    <source>
        <dbReference type="EMBL" id="KRR10563.1"/>
    </source>
</evidence>
<keyword evidence="2" id="KW-1185">Reference proteome</keyword>
<evidence type="ECO:0000313" key="2">
    <source>
        <dbReference type="Proteomes" id="UP000051913"/>
    </source>
</evidence>
<comment type="caution">
    <text evidence="1">The sequence shown here is derived from an EMBL/GenBank/DDBJ whole genome shotgun (WGS) entry which is preliminary data.</text>
</comment>